<sequence>MIHTDLLSLLTPPEMPGPSHDDNDILLRDVVSTSPDDLNAATHVIIGCPQDQGVARNHGRPGAAQAPAAIRQMFYKLKPATTEGNTIVDLGDMDVSGELEAIHDRQQAMVTALLAAGKTVISLGGGNDISLPDASGVHAVYPEYAAINMDAHLDMRISDRRHSGTPYRNLIDAGALLPDHLYEVGIQTWANAPHYLDDARAMGVNIHPLTAIHAQRGTPFFTDLFTRLGTAPLFAGLDMDSVRASDAPGVSASCPVGFSARDILEFADRCRTQGNTAVFEITEVNPNFDIDGRTARLAALAVYAFIYGNQ</sequence>
<gene>
    <name evidence="7" type="ORF">PSDVSF_30550</name>
</gene>
<organism evidence="7 8">
    <name type="scientific">Pseudodesulfovibrio sediminis</name>
    <dbReference type="NCBI Taxonomy" id="2810563"/>
    <lineage>
        <taxon>Bacteria</taxon>
        <taxon>Pseudomonadati</taxon>
        <taxon>Thermodesulfobacteriota</taxon>
        <taxon>Desulfovibrionia</taxon>
        <taxon>Desulfovibrionales</taxon>
        <taxon>Desulfovibrionaceae</taxon>
    </lineage>
</organism>
<dbReference type="PANTHER" id="PTHR11358:SF35">
    <property type="entry name" value="FORMIMIDOYLGLUTAMASE"/>
    <property type="match status" value="1"/>
</dbReference>
<dbReference type="PANTHER" id="PTHR11358">
    <property type="entry name" value="ARGINASE/AGMATINASE"/>
    <property type="match status" value="1"/>
</dbReference>
<keyword evidence="1" id="KW-0479">Metal-binding</keyword>
<feature type="region of interest" description="Disordered" evidence="6">
    <location>
        <begin position="1"/>
        <end position="22"/>
    </location>
</feature>
<evidence type="ECO:0000256" key="2">
    <source>
        <dbReference type="ARBA" id="ARBA00022801"/>
    </source>
</evidence>
<protein>
    <submittedName>
        <fullName evidence="7">Arginase</fullName>
    </submittedName>
</protein>
<evidence type="ECO:0000313" key="7">
    <source>
        <dbReference type="EMBL" id="BCS89813.1"/>
    </source>
</evidence>
<dbReference type="Gene3D" id="3.40.800.10">
    <property type="entry name" value="Ureohydrolase domain"/>
    <property type="match status" value="1"/>
</dbReference>
<name>A0ABN6EU21_9BACT</name>
<evidence type="ECO:0000313" key="8">
    <source>
        <dbReference type="Proteomes" id="UP001053296"/>
    </source>
</evidence>
<dbReference type="PROSITE" id="PS51409">
    <property type="entry name" value="ARGINASE_2"/>
    <property type="match status" value="1"/>
</dbReference>
<keyword evidence="4" id="KW-0464">Manganese</keyword>
<keyword evidence="8" id="KW-1185">Reference proteome</keyword>
<proteinExistence type="inferred from homology"/>
<dbReference type="InterPro" id="IPR023696">
    <property type="entry name" value="Ureohydrolase_dom_sf"/>
</dbReference>
<accession>A0ABN6EU21</accession>
<dbReference type="PIRSF" id="PIRSF036979">
    <property type="entry name" value="Arginase"/>
    <property type="match status" value="1"/>
</dbReference>
<evidence type="ECO:0000256" key="6">
    <source>
        <dbReference type="SAM" id="MobiDB-lite"/>
    </source>
</evidence>
<dbReference type="Pfam" id="PF00491">
    <property type="entry name" value="Arginase"/>
    <property type="match status" value="1"/>
</dbReference>
<dbReference type="SUPFAM" id="SSF52768">
    <property type="entry name" value="Arginase/deacetylase"/>
    <property type="match status" value="1"/>
</dbReference>
<evidence type="ECO:0000256" key="5">
    <source>
        <dbReference type="PROSITE-ProRule" id="PRU00742"/>
    </source>
</evidence>
<evidence type="ECO:0000256" key="3">
    <source>
        <dbReference type="ARBA" id="ARBA00022808"/>
    </source>
</evidence>
<reference evidence="7" key="1">
    <citation type="journal article" date="2022" name="Arch. Microbiol.">
        <title>Pseudodesulfovibrio sediminis sp. nov., a mesophilic and neutrophilic sulfate-reducing bacterium isolated from sediment of a brackish lake.</title>
        <authorList>
            <person name="Takahashi A."/>
            <person name="Kojima H."/>
            <person name="Watanabe M."/>
            <person name="Fukui M."/>
        </authorList>
    </citation>
    <scope>NUCLEOTIDE SEQUENCE</scope>
    <source>
        <strain evidence="7">SF6</strain>
    </source>
</reference>
<dbReference type="CDD" id="cd09988">
    <property type="entry name" value="Formimidoylglutamase"/>
    <property type="match status" value="1"/>
</dbReference>
<dbReference type="InterPro" id="IPR006035">
    <property type="entry name" value="Ureohydrolase"/>
</dbReference>
<dbReference type="EMBL" id="AP024485">
    <property type="protein sequence ID" value="BCS89813.1"/>
    <property type="molecule type" value="Genomic_DNA"/>
</dbReference>
<keyword evidence="3" id="KW-0369">Histidine metabolism</keyword>
<comment type="similarity">
    <text evidence="5">Belongs to the arginase family.</text>
</comment>
<keyword evidence="2" id="KW-0378">Hydrolase</keyword>
<evidence type="ECO:0000256" key="4">
    <source>
        <dbReference type="ARBA" id="ARBA00023211"/>
    </source>
</evidence>
<dbReference type="RefSeq" id="WP_229591769.1">
    <property type="nucleotide sequence ID" value="NZ_AP024485.1"/>
</dbReference>
<evidence type="ECO:0000256" key="1">
    <source>
        <dbReference type="ARBA" id="ARBA00022723"/>
    </source>
</evidence>
<dbReference type="Proteomes" id="UP001053296">
    <property type="component" value="Chromosome"/>
</dbReference>